<feature type="compositionally biased region" description="Low complexity" evidence="1">
    <location>
        <begin position="723"/>
        <end position="736"/>
    </location>
</feature>
<feature type="compositionally biased region" description="Basic and acidic residues" evidence="1">
    <location>
        <begin position="104"/>
        <end position="138"/>
    </location>
</feature>
<reference evidence="3 4" key="1">
    <citation type="journal article" date="2018" name="Cell">
        <title>The Chara Genome: Secondary Complexity and Implications for Plant Terrestrialization.</title>
        <authorList>
            <person name="Nishiyama T."/>
            <person name="Sakayama H."/>
            <person name="Vries J.D."/>
            <person name="Buschmann H."/>
            <person name="Saint-Marcoux D."/>
            <person name="Ullrich K.K."/>
            <person name="Haas F.B."/>
            <person name="Vanderstraeten L."/>
            <person name="Becker D."/>
            <person name="Lang D."/>
            <person name="Vosolsobe S."/>
            <person name="Rombauts S."/>
            <person name="Wilhelmsson P.K.I."/>
            <person name="Janitza P."/>
            <person name="Kern R."/>
            <person name="Heyl A."/>
            <person name="Rumpler F."/>
            <person name="Villalobos L.I.A.C."/>
            <person name="Clay J.M."/>
            <person name="Skokan R."/>
            <person name="Toyoda A."/>
            <person name="Suzuki Y."/>
            <person name="Kagoshima H."/>
            <person name="Schijlen E."/>
            <person name="Tajeshwar N."/>
            <person name="Catarino B."/>
            <person name="Hetherington A.J."/>
            <person name="Saltykova A."/>
            <person name="Bonnot C."/>
            <person name="Breuninger H."/>
            <person name="Symeonidi A."/>
            <person name="Radhakrishnan G.V."/>
            <person name="Van Nieuwerburgh F."/>
            <person name="Deforce D."/>
            <person name="Chang C."/>
            <person name="Karol K.G."/>
            <person name="Hedrich R."/>
            <person name="Ulvskov P."/>
            <person name="Glockner G."/>
            <person name="Delwiche C.F."/>
            <person name="Petrasek J."/>
            <person name="Van de Peer Y."/>
            <person name="Friml J."/>
            <person name="Beilby M."/>
            <person name="Dolan L."/>
            <person name="Kohara Y."/>
            <person name="Sugano S."/>
            <person name="Fujiyama A."/>
            <person name="Delaux P.-M."/>
            <person name="Quint M."/>
            <person name="TheiBen G."/>
            <person name="Hagemann M."/>
            <person name="Harholt J."/>
            <person name="Dunand C."/>
            <person name="Zachgo S."/>
            <person name="Langdale J."/>
            <person name="Maumus F."/>
            <person name="Straeten D.V.D."/>
            <person name="Gould S.B."/>
            <person name="Rensing S.A."/>
        </authorList>
    </citation>
    <scope>NUCLEOTIDE SEQUENCE [LARGE SCALE GENOMIC DNA]</scope>
    <source>
        <strain evidence="3 4">S276</strain>
    </source>
</reference>
<comment type="caution">
    <text evidence="3">The sequence shown here is derived from an EMBL/GenBank/DDBJ whole genome shotgun (WGS) entry which is preliminary data.</text>
</comment>
<feature type="compositionally biased region" description="Pro residues" evidence="1">
    <location>
        <begin position="509"/>
        <end position="522"/>
    </location>
</feature>
<dbReference type="EMBL" id="BFEA01000694">
    <property type="protein sequence ID" value="GBG88773.1"/>
    <property type="molecule type" value="Genomic_DNA"/>
</dbReference>
<feature type="compositionally biased region" description="Basic and acidic residues" evidence="1">
    <location>
        <begin position="66"/>
        <end position="75"/>
    </location>
</feature>
<dbReference type="Gramene" id="GBG88773">
    <property type="protein sequence ID" value="GBG88773"/>
    <property type="gene ID" value="CBR_g48391"/>
</dbReference>
<evidence type="ECO:0000256" key="1">
    <source>
        <dbReference type="SAM" id="MobiDB-lite"/>
    </source>
</evidence>
<feature type="compositionally biased region" description="Pro residues" evidence="1">
    <location>
        <begin position="712"/>
        <end position="722"/>
    </location>
</feature>
<feature type="region of interest" description="Disordered" evidence="1">
    <location>
        <begin position="1"/>
        <end position="25"/>
    </location>
</feature>
<evidence type="ECO:0000313" key="4">
    <source>
        <dbReference type="Proteomes" id="UP000265515"/>
    </source>
</evidence>
<feature type="region of interest" description="Disordered" evidence="1">
    <location>
        <begin position="37"/>
        <end position="141"/>
    </location>
</feature>
<evidence type="ECO:0000313" key="3">
    <source>
        <dbReference type="EMBL" id="GBG88773.1"/>
    </source>
</evidence>
<feature type="compositionally biased region" description="Acidic residues" evidence="1">
    <location>
        <begin position="815"/>
        <end position="835"/>
    </location>
</feature>
<dbReference type="InterPro" id="IPR012337">
    <property type="entry name" value="RNaseH-like_sf"/>
</dbReference>
<dbReference type="Pfam" id="PF04937">
    <property type="entry name" value="DUF659"/>
    <property type="match status" value="1"/>
</dbReference>
<protein>
    <recommendedName>
        <fullName evidence="2">DUF659 domain-containing protein</fullName>
    </recommendedName>
</protein>
<dbReference type="SUPFAM" id="SSF53098">
    <property type="entry name" value="Ribonuclease H-like"/>
    <property type="match status" value="1"/>
</dbReference>
<gene>
    <name evidence="3" type="ORF">CBR_g48391</name>
</gene>
<evidence type="ECO:0000259" key="2">
    <source>
        <dbReference type="Pfam" id="PF04937"/>
    </source>
</evidence>
<dbReference type="Proteomes" id="UP000265515">
    <property type="component" value="Unassembled WGS sequence"/>
</dbReference>
<feature type="region of interest" description="Disordered" evidence="1">
    <location>
        <begin position="479"/>
        <end position="571"/>
    </location>
</feature>
<dbReference type="PANTHER" id="PTHR32166:SF123">
    <property type="entry name" value="BED-TYPE DOMAIN-CONTAINING PROTEIN"/>
    <property type="match status" value="1"/>
</dbReference>
<name>A0A388M2T1_CHABU</name>
<keyword evidence="4" id="KW-1185">Reference proteome</keyword>
<feature type="domain" description="DUF659" evidence="2">
    <location>
        <begin position="167"/>
        <end position="312"/>
    </location>
</feature>
<proteinExistence type="predicted"/>
<feature type="compositionally biased region" description="Basic and acidic residues" evidence="1">
    <location>
        <begin position="50"/>
        <end position="59"/>
    </location>
</feature>
<accession>A0A388M2T1</accession>
<dbReference type="STRING" id="69332.A0A388M2T1"/>
<dbReference type="AlphaFoldDB" id="A0A388M2T1"/>
<feature type="region of interest" description="Disordered" evidence="1">
    <location>
        <begin position="698"/>
        <end position="835"/>
    </location>
</feature>
<organism evidence="3 4">
    <name type="scientific">Chara braunii</name>
    <name type="common">Braun's stonewort</name>
    <dbReference type="NCBI Taxonomy" id="69332"/>
    <lineage>
        <taxon>Eukaryota</taxon>
        <taxon>Viridiplantae</taxon>
        <taxon>Streptophyta</taxon>
        <taxon>Charophyceae</taxon>
        <taxon>Charales</taxon>
        <taxon>Characeae</taxon>
        <taxon>Chara</taxon>
    </lineage>
</organism>
<dbReference type="PANTHER" id="PTHR32166">
    <property type="entry name" value="OSJNBA0013A04.12 PROTEIN"/>
    <property type="match status" value="1"/>
</dbReference>
<dbReference type="InterPro" id="IPR007021">
    <property type="entry name" value="DUF659"/>
</dbReference>
<sequence length="835" mass="90166">MRTNPKLQDAISEARDRAKRHCRRDGVTARLRITVAYHETETSMDTADLEQVHQDRDSGGESEISDADRETDFKSWNRPGEIQRHHRAVKSVEEGPEASSRQLTPRDRGAGEKDNKGKDTCKGDTRERERSTRGETDNRGAVTRACETWPAEVEVKVTFLAVEIKAVETHREELAEELEEVRQPFWITGATLLSDGRKSRDGRPIVNFLAAGSRGVVVYTTINRKGETDDIVHVLRRWVTIFHEFSFGGPQRVNAICTDSASAYVGAARALASPGIPPALRRITWLPCSVHVCNKLLSDMGTSCDAFVDAITLARVLVVFFKTHQAALHFFRKRNPNKGLVLSCETRFASVYSMLERLLALQDALQAMMRGDDGREFASIPWSADVCDMARWVRRQVRWEPWWHTMATILHIMQPVMELLRWMDRGGQYMSLIIEWTQDLVSHRRDARGSRGGDQGAYCTTAADKAEREMMGGEEELWGPFGEVASTGGTGARATSPAPTRRESSVLPPSAPSPTPPSPVAPYEPTTAAEDTEELASSLPQRGLLHRGGAVRQLRLRSPSPRVLQEEGGPSAAAVEGEMAMEGGLADTTIAGVVDQIAVAAAASLLEELATSVLAEEAPAPGGADAVEGQAGAAGGEVGGATGGAAPLDGLVAAAAGAVEEEIGAQAEVSRGGGDERLMQQFLTEQYDPVMAGMTPGVSCGVVETAPRTRDMPPPPPRPPVGDPSSSPTGRGSRSPHTPGRSRIRDSTTDVGDTPRKRRVSPRPRPVPAQGGDALGETSGAKGLGMPRGSRREQTVAEASARVVVLRKAGAPVTIEEEDSETDVAVREEDEDYEG</sequence>